<evidence type="ECO:0000256" key="4">
    <source>
        <dbReference type="ARBA" id="ARBA00022989"/>
    </source>
</evidence>
<comment type="caution">
    <text evidence="9">The sequence shown here is derived from an EMBL/GenBank/DDBJ whole genome shotgun (WGS) entry which is preliminary data.</text>
</comment>
<dbReference type="EMBL" id="SPKT01000009">
    <property type="protein sequence ID" value="TFH99386.1"/>
    <property type="molecule type" value="Genomic_DNA"/>
</dbReference>
<keyword evidence="4 7" id="KW-1133">Transmembrane helix</keyword>
<feature type="transmembrane region" description="Helical" evidence="7">
    <location>
        <begin position="57"/>
        <end position="78"/>
    </location>
</feature>
<dbReference type="InterPro" id="IPR023845">
    <property type="entry name" value="DUF3817_TM"/>
</dbReference>
<accession>A0ABY2JZL1</accession>
<dbReference type="PANTHER" id="PTHR40077">
    <property type="entry name" value="MEMBRANE PROTEIN-RELATED"/>
    <property type="match status" value="1"/>
</dbReference>
<evidence type="ECO:0000256" key="7">
    <source>
        <dbReference type="SAM" id="Phobius"/>
    </source>
</evidence>
<evidence type="ECO:0000256" key="3">
    <source>
        <dbReference type="ARBA" id="ARBA00022692"/>
    </source>
</evidence>
<keyword evidence="3 7" id="KW-0812">Transmembrane</keyword>
<name>A0ABY2JZL1_9MICC</name>
<dbReference type="PANTHER" id="PTHR40077:SF2">
    <property type="entry name" value="MEMBRANE PROTEIN"/>
    <property type="match status" value="1"/>
</dbReference>
<keyword evidence="2" id="KW-1003">Cell membrane</keyword>
<keyword evidence="5 7" id="KW-0472">Membrane</keyword>
<dbReference type="Proteomes" id="UP000297477">
    <property type="component" value="Unassembled WGS sequence"/>
</dbReference>
<dbReference type="NCBIfam" id="TIGR03954">
    <property type="entry name" value="integ_memb_HG"/>
    <property type="match status" value="1"/>
</dbReference>
<evidence type="ECO:0000313" key="10">
    <source>
        <dbReference type="Proteomes" id="UP000297477"/>
    </source>
</evidence>
<protein>
    <submittedName>
        <fullName evidence="9">DUF3817 domain-containing protein</fullName>
    </submittedName>
</protein>
<comment type="subcellular location">
    <subcellularLocation>
        <location evidence="1">Cell membrane</location>
        <topology evidence="1">Multi-pass membrane protein</topology>
    </subcellularLocation>
</comment>
<evidence type="ECO:0000256" key="1">
    <source>
        <dbReference type="ARBA" id="ARBA00004651"/>
    </source>
</evidence>
<proteinExistence type="predicted"/>
<feature type="transmembrane region" description="Helical" evidence="7">
    <location>
        <begin position="144"/>
        <end position="163"/>
    </location>
</feature>
<evidence type="ECO:0000259" key="8">
    <source>
        <dbReference type="Pfam" id="PF12823"/>
    </source>
</evidence>
<gene>
    <name evidence="9" type="ORF">E4A49_05560</name>
</gene>
<evidence type="ECO:0000256" key="5">
    <source>
        <dbReference type="ARBA" id="ARBA00023136"/>
    </source>
</evidence>
<reference evidence="9 10" key="1">
    <citation type="submission" date="2019-03" db="EMBL/GenBank/DDBJ databases">
        <title>Reclassification of Micrococcus aloeverae and Micrococcus yunnanensis as later heterotypic synonyms of Micrococcus luteus.</title>
        <authorList>
            <person name="Huang C.-H."/>
        </authorList>
    </citation>
    <scope>NUCLEOTIDE SEQUENCE [LARGE SCALE GENOMIC DNA]</scope>
    <source>
        <strain evidence="9 10">BCRC 12151</strain>
    </source>
</reference>
<keyword evidence="10" id="KW-1185">Reference proteome</keyword>
<evidence type="ECO:0000256" key="6">
    <source>
        <dbReference type="SAM" id="MobiDB-lite"/>
    </source>
</evidence>
<evidence type="ECO:0000256" key="2">
    <source>
        <dbReference type="ARBA" id="ARBA00022475"/>
    </source>
</evidence>
<dbReference type="Pfam" id="PF12823">
    <property type="entry name" value="DUF3817"/>
    <property type="match status" value="1"/>
</dbReference>
<feature type="compositionally biased region" description="Basic and acidic residues" evidence="6">
    <location>
        <begin position="1"/>
        <end position="15"/>
    </location>
</feature>
<evidence type="ECO:0000313" key="9">
    <source>
        <dbReference type="EMBL" id="TFH99386.1"/>
    </source>
</evidence>
<organism evidence="9 10">
    <name type="scientific">Micrococcus lylae</name>
    <dbReference type="NCBI Taxonomy" id="1273"/>
    <lineage>
        <taxon>Bacteria</taxon>
        <taxon>Bacillati</taxon>
        <taxon>Actinomycetota</taxon>
        <taxon>Actinomycetes</taxon>
        <taxon>Micrococcales</taxon>
        <taxon>Micrococcaceae</taxon>
        <taxon>Micrococcus</taxon>
    </lineage>
</organism>
<dbReference type="RefSeq" id="WP_067191948.1">
    <property type="nucleotide sequence ID" value="NZ_SPKT01000009.1"/>
</dbReference>
<sequence length="185" mass="20678">MSQDHPTPDPRHEPVDPDTLPDPEDITEDDLGPAPARPQTRRRFAGTRQQIRGAKTFYKVCAWITGVMLLLLVAEMIAKYGFGNEIFAGGVTADGVENTVGFHPEDSVTGGVNLSSAILIAHGWMYVVYLFAGFRVWNFMRWNPLRLFLMAGGGVVPFLSFIVEKKIDRDVEAELHRFPDAALRY</sequence>
<feature type="domain" description="DUF3817" evidence="8">
    <location>
        <begin position="57"/>
        <end position="169"/>
    </location>
</feature>
<feature type="region of interest" description="Disordered" evidence="6">
    <location>
        <begin position="1"/>
        <end position="44"/>
    </location>
</feature>
<feature type="transmembrane region" description="Helical" evidence="7">
    <location>
        <begin position="112"/>
        <end position="132"/>
    </location>
</feature>
<feature type="compositionally biased region" description="Acidic residues" evidence="6">
    <location>
        <begin position="19"/>
        <end position="31"/>
    </location>
</feature>